<dbReference type="AlphaFoldDB" id="A0A3B7LSL7"/>
<sequence>MNCRIEQYPTKLFIENIEFNQNTQFMDVNKNFSVKSFVSKRAHGEVTVDYMDYTFFEDGREINVSVYFIDHQIEKATIMIPAINDDYDHTDDMDFYRQRDQREKKYQKWLDRVLIQTNSEADHTHIVVGSDKSENTFIVIGWV</sequence>
<proteinExistence type="predicted"/>
<dbReference type="KEGG" id="achi:CDG60_03095"/>
<evidence type="ECO:0000313" key="1">
    <source>
        <dbReference type="EMBL" id="AXY55666.1"/>
    </source>
</evidence>
<gene>
    <name evidence="1" type="ORF">CDG60_03095</name>
</gene>
<reference evidence="2" key="1">
    <citation type="submission" date="2018-09" db="EMBL/GenBank/DDBJ databases">
        <title>The complete genome of Acinetobacter sp. strain WCHAc010005.</title>
        <authorList>
            <person name="Hu Y."/>
            <person name="Long H."/>
            <person name="Feng Y."/>
            <person name="Zong Z."/>
        </authorList>
    </citation>
    <scope>NUCLEOTIDE SEQUENCE [LARGE SCALE GENOMIC DNA]</scope>
    <source>
        <strain evidence="2">WCHAc010005</strain>
    </source>
</reference>
<accession>A0A3B7LSL7</accession>
<protein>
    <submittedName>
        <fullName evidence="1">Uncharacterized protein</fullName>
    </submittedName>
</protein>
<dbReference type="EMBL" id="CP032134">
    <property type="protein sequence ID" value="AXY55666.1"/>
    <property type="molecule type" value="Genomic_DNA"/>
</dbReference>
<dbReference type="Proteomes" id="UP000263753">
    <property type="component" value="Chromosome"/>
</dbReference>
<dbReference type="RefSeq" id="WP_087513683.1">
    <property type="nucleotide sequence ID" value="NZ_CP032134.1"/>
</dbReference>
<name>A0A3B7LSL7_9GAMM</name>
<organism evidence="1 2">
    <name type="scientific">Acinetobacter chinensis</name>
    <dbReference type="NCBI Taxonomy" id="2004650"/>
    <lineage>
        <taxon>Bacteria</taxon>
        <taxon>Pseudomonadati</taxon>
        <taxon>Pseudomonadota</taxon>
        <taxon>Gammaproteobacteria</taxon>
        <taxon>Moraxellales</taxon>
        <taxon>Moraxellaceae</taxon>
        <taxon>Acinetobacter</taxon>
    </lineage>
</organism>
<evidence type="ECO:0000313" key="2">
    <source>
        <dbReference type="Proteomes" id="UP000263753"/>
    </source>
</evidence>